<dbReference type="PROSITE" id="PS50157">
    <property type="entry name" value="ZINC_FINGER_C2H2_2"/>
    <property type="match status" value="2"/>
</dbReference>
<dbReference type="SUPFAM" id="SSF57667">
    <property type="entry name" value="beta-beta-alpha zinc fingers"/>
    <property type="match status" value="2"/>
</dbReference>
<accession>A0ABR4CG50</accession>
<evidence type="ECO:0000256" key="3">
    <source>
        <dbReference type="ARBA" id="ARBA00022737"/>
    </source>
</evidence>
<comment type="caution">
    <text evidence="10">The sequence shown here is derived from an EMBL/GenBank/DDBJ whole genome shotgun (WGS) entry which is preliminary data.</text>
</comment>
<dbReference type="PANTHER" id="PTHR40626:SF11">
    <property type="entry name" value="ZINC FINGER PROTEIN YPR022C"/>
    <property type="match status" value="1"/>
</dbReference>
<evidence type="ECO:0000256" key="7">
    <source>
        <dbReference type="PROSITE-ProRule" id="PRU00042"/>
    </source>
</evidence>
<dbReference type="InterPro" id="IPR013087">
    <property type="entry name" value="Znf_C2H2_type"/>
</dbReference>
<evidence type="ECO:0000259" key="9">
    <source>
        <dbReference type="PROSITE" id="PS50157"/>
    </source>
</evidence>
<protein>
    <recommendedName>
        <fullName evidence="9">C2H2-type domain-containing protein</fullName>
    </recommendedName>
</protein>
<keyword evidence="5" id="KW-0862">Zinc</keyword>
<evidence type="ECO:0000256" key="6">
    <source>
        <dbReference type="ARBA" id="ARBA00023242"/>
    </source>
</evidence>
<dbReference type="EMBL" id="JAZHXI010000008">
    <property type="protein sequence ID" value="KAL2068940.1"/>
    <property type="molecule type" value="Genomic_DNA"/>
</dbReference>
<keyword evidence="3" id="KW-0677">Repeat</keyword>
<dbReference type="InterPro" id="IPR036236">
    <property type="entry name" value="Znf_C2H2_sf"/>
</dbReference>
<comment type="subcellular location">
    <subcellularLocation>
        <location evidence="1">Nucleus</location>
    </subcellularLocation>
</comment>
<feature type="domain" description="C2H2-type" evidence="9">
    <location>
        <begin position="41"/>
        <end position="69"/>
    </location>
</feature>
<dbReference type="InterPro" id="IPR051059">
    <property type="entry name" value="VerF-like"/>
</dbReference>
<name>A0ABR4CG50_9HELO</name>
<dbReference type="Gene3D" id="3.30.160.60">
    <property type="entry name" value="Classic Zinc Finger"/>
    <property type="match status" value="1"/>
</dbReference>
<proteinExistence type="predicted"/>
<dbReference type="PANTHER" id="PTHR40626">
    <property type="entry name" value="MIP31509P"/>
    <property type="match status" value="1"/>
</dbReference>
<feature type="compositionally biased region" description="Low complexity" evidence="8">
    <location>
        <begin position="84"/>
        <end position="95"/>
    </location>
</feature>
<dbReference type="SMART" id="SM00355">
    <property type="entry name" value="ZnF_C2H2"/>
    <property type="match status" value="2"/>
</dbReference>
<evidence type="ECO:0000256" key="4">
    <source>
        <dbReference type="ARBA" id="ARBA00022771"/>
    </source>
</evidence>
<feature type="domain" description="C2H2-type" evidence="9">
    <location>
        <begin position="12"/>
        <end position="36"/>
    </location>
</feature>
<evidence type="ECO:0000256" key="5">
    <source>
        <dbReference type="ARBA" id="ARBA00022833"/>
    </source>
</evidence>
<dbReference type="PROSITE" id="PS00028">
    <property type="entry name" value="ZINC_FINGER_C2H2_1"/>
    <property type="match status" value="2"/>
</dbReference>
<evidence type="ECO:0000256" key="8">
    <source>
        <dbReference type="SAM" id="MobiDB-lite"/>
    </source>
</evidence>
<evidence type="ECO:0000313" key="10">
    <source>
        <dbReference type="EMBL" id="KAL2068940.1"/>
    </source>
</evidence>
<keyword evidence="2" id="KW-0479">Metal-binding</keyword>
<keyword evidence="4 7" id="KW-0863">Zinc-finger</keyword>
<evidence type="ECO:0000256" key="2">
    <source>
        <dbReference type="ARBA" id="ARBA00022723"/>
    </source>
</evidence>
<feature type="region of interest" description="Disordered" evidence="8">
    <location>
        <begin position="71"/>
        <end position="152"/>
    </location>
</feature>
<sequence>MASQTPNLKQRHRCTHSGCSRSYLRVEHLNRHRLTHQEPAFLCYICKRPFTRNDLLQAHITRQHKDSFAQDTLKETNNQQHEGPLQLPQTPPSSQETHQQAPAKRQITKPGWDSSARPFAPPGEIDFGPAPPYPPPLNLSNDVRSEREQGSEPLGFPLERVIFGAGLGGGV</sequence>
<dbReference type="Proteomes" id="UP001595075">
    <property type="component" value="Unassembled WGS sequence"/>
</dbReference>
<evidence type="ECO:0000313" key="11">
    <source>
        <dbReference type="Proteomes" id="UP001595075"/>
    </source>
</evidence>
<organism evidence="10 11">
    <name type="scientific">Oculimacula yallundae</name>
    <dbReference type="NCBI Taxonomy" id="86028"/>
    <lineage>
        <taxon>Eukaryota</taxon>
        <taxon>Fungi</taxon>
        <taxon>Dikarya</taxon>
        <taxon>Ascomycota</taxon>
        <taxon>Pezizomycotina</taxon>
        <taxon>Leotiomycetes</taxon>
        <taxon>Helotiales</taxon>
        <taxon>Ploettnerulaceae</taxon>
        <taxon>Oculimacula</taxon>
    </lineage>
</organism>
<gene>
    <name evidence="10" type="ORF">VTL71DRAFT_15278</name>
</gene>
<evidence type="ECO:0000256" key="1">
    <source>
        <dbReference type="ARBA" id="ARBA00004123"/>
    </source>
</evidence>
<keyword evidence="11" id="KW-1185">Reference proteome</keyword>
<keyword evidence="6" id="KW-0539">Nucleus</keyword>
<reference evidence="10 11" key="1">
    <citation type="journal article" date="2024" name="Commun. Biol.">
        <title>Comparative genomic analysis of thermophilic fungi reveals convergent evolutionary adaptations and gene losses.</title>
        <authorList>
            <person name="Steindorff A.S."/>
            <person name="Aguilar-Pontes M.V."/>
            <person name="Robinson A.J."/>
            <person name="Andreopoulos B."/>
            <person name="LaButti K."/>
            <person name="Kuo A."/>
            <person name="Mondo S."/>
            <person name="Riley R."/>
            <person name="Otillar R."/>
            <person name="Haridas S."/>
            <person name="Lipzen A."/>
            <person name="Grimwood J."/>
            <person name="Schmutz J."/>
            <person name="Clum A."/>
            <person name="Reid I.D."/>
            <person name="Moisan M.C."/>
            <person name="Butler G."/>
            <person name="Nguyen T.T.M."/>
            <person name="Dewar K."/>
            <person name="Conant G."/>
            <person name="Drula E."/>
            <person name="Henrissat B."/>
            <person name="Hansel C."/>
            <person name="Singer S."/>
            <person name="Hutchinson M.I."/>
            <person name="de Vries R.P."/>
            <person name="Natvig D.O."/>
            <person name="Powell A.J."/>
            <person name="Tsang A."/>
            <person name="Grigoriev I.V."/>
        </authorList>
    </citation>
    <scope>NUCLEOTIDE SEQUENCE [LARGE SCALE GENOMIC DNA]</scope>
    <source>
        <strain evidence="10 11">CBS 494.80</strain>
    </source>
</reference>